<evidence type="ECO:0000313" key="2">
    <source>
        <dbReference type="EMBL" id="MQU09539.1"/>
    </source>
</evidence>
<feature type="compositionally biased region" description="Basic and acidic residues" evidence="1">
    <location>
        <begin position="309"/>
        <end position="348"/>
    </location>
</feature>
<gene>
    <name evidence="2" type="ORF">GHO27_28295</name>
</gene>
<feature type="compositionally biased region" description="Basic and acidic residues" evidence="1">
    <location>
        <begin position="273"/>
        <end position="298"/>
    </location>
</feature>
<comment type="caution">
    <text evidence="2">The sequence shown here is derived from an EMBL/GenBank/DDBJ whole genome shotgun (WGS) entry which is preliminary data.</text>
</comment>
<sequence length="430" mass="48011">MIVKFHARGTGGGKGPTQYLLGRDGQREGATLLRGDPEQVAELIDSSRYAKKYTSGVLSFAEADLPPEQKRALMDSFEKALLPGLEARQYSCLWVEHQDKGRLELNFVIPNLELTEGKRLQPYYHVADQRRVDAWATVQRAELGLSDPKDPARRRALVTPRDLPPERQQVAQQITDGLLALAAQGEVRSRADVLEKLTGAGFQVARETKSSISIADPDGGKNIRLKGALYERDFRLGPELRGEIEAASQRYRDGRDERLQTARTDLARGIEIKRTELERRHPGPREEPQRAFERDRGQHQGVSPIGLEMARREPAGGHPGRERGPVVDRADGGGEFPDHRAAEGHDGPRPGAGDGVLQRRKRRVPPAAQREEGVQRVEFQGTWPRGREVGEVGYDGDREGLARRLGEFTERARAAAEQFRRDLAKYADRA</sequence>
<proteinExistence type="predicted"/>
<accession>A0A6L5I1N8</accession>
<feature type="region of interest" description="Disordered" evidence="1">
    <location>
        <begin position="273"/>
        <end position="375"/>
    </location>
</feature>
<reference evidence="2 3" key="1">
    <citation type="submission" date="2019-10" db="EMBL/GenBank/DDBJ databases">
        <title>Evaluation of single-gene subtyping targets for Pseudomonas.</title>
        <authorList>
            <person name="Reichler S.J."/>
            <person name="Orsi R.H."/>
            <person name="Wiedmann M."/>
            <person name="Martin N.H."/>
            <person name="Murphy S.I."/>
        </authorList>
    </citation>
    <scope>NUCLEOTIDE SEQUENCE [LARGE SCALE GENOMIC DNA]</scope>
    <source>
        <strain evidence="2 3">FSL R10-1637</strain>
    </source>
</reference>
<dbReference type="AlphaFoldDB" id="A0A6L5I1N8"/>
<evidence type="ECO:0000256" key="1">
    <source>
        <dbReference type="SAM" id="MobiDB-lite"/>
    </source>
</evidence>
<protein>
    <submittedName>
        <fullName evidence="2">Relaxase/mobilization nuclease domain-containing protein</fullName>
    </submittedName>
</protein>
<feature type="non-terminal residue" evidence="2">
    <location>
        <position position="430"/>
    </location>
</feature>
<dbReference type="EMBL" id="WIVU01000146">
    <property type="protein sequence ID" value="MQU09539.1"/>
    <property type="molecule type" value="Genomic_DNA"/>
</dbReference>
<dbReference type="Proteomes" id="UP000478064">
    <property type="component" value="Unassembled WGS sequence"/>
</dbReference>
<name>A0A6L5I1N8_9PSED</name>
<organism evidence="2 3">
    <name type="scientific">Pseudomonas helleri</name>
    <dbReference type="NCBI Taxonomy" id="1608996"/>
    <lineage>
        <taxon>Bacteria</taxon>
        <taxon>Pseudomonadati</taxon>
        <taxon>Pseudomonadota</taxon>
        <taxon>Gammaproteobacteria</taxon>
        <taxon>Pseudomonadales</taxon>
        <taxon>Pseudomonadaceae</taxon>
        <taxon>Pseudomonas</taxon>
    </lineage>
</organism>
<evidence type="ECO:0000313" key="3">
    <source>
        <dbReference type="Proteomes" id="UP000478064"/>
    </source>
</evidence>